<organism evidence="2 3">
    <name type="scientific">Candidatus Vampirococcus lugosii</name>
    <dbReference type="NCBI Taxonomy" id="2789015"/>
    <lineage>
        <taxon>Bacteria</taxon>
        <taxon>Candidatus Absconditibacteriota</taxon>
        <taxon>Vampirococcus</taxon>
    </lineage>
</organism>
<keyword evidence="3" id="KW-1185">Reference proteome</keyword>
<dbReference type="Proteomes" id="UP000680365">
    <property type="component" value="Unassembled WGS sequence"/>
</dbReference>
<evidence type="ECO:0000313" key="3">
    <source>
        <dbReference type="Proteomes" id="UP000680365"/>
    </source>
</evidence>
<evidence type="ECO:0000256" key="1">
    <source>
        <dbReference type="SAM" id="Phobius"/>
    </source>
</evidence>
<sequence length="264" mass="29532">MNNRGNMLIIVIFVMIITSLFGILTTRYVNSIIQYGSAFHNYYKAYYLANAPLQLQLLKQKNRGLGFEDKILTGSSTFSNNFDCENCFFESELLARNSIIIDESEHNLFPSDCDLDNSNHFALAGGKGTVIPLFWDQNTGEGSVNLINIKRLPNLGGLNIKKTSSDTNNYVIGIIDEKLNSSSVDDINFVNTLSIIDESINNYLVIANNTGNAGKSRFCINDTNNLPTTHININSLGKFQNTYVSLRAKRSIQLPEYLIYSIVE</sequence>
<gene>
    <name evidence="2" type="ORF">VAMP_7420n178</name>
</gene>
<name>A0ABS5QMQ4_9BACT</name>
<keyword evidence="1" id="KW-1133">Transmembrane helix</keyword>
<reference evidence="2 3" key="1">
    <citation type="journal article" date="2021" name="Nat. Commun.">
        <title>Reductive evolution and unique predatory mode in the CPR bacterium Vampirococcus lugosii.</title>
        <authorList>
            <person name="Moreira D."/>
            <person name="Zivanovic Y."/>
            <person name="Lopez-Archilla A.I."/>
            <person name="Iniesto M."/>
            <person name="Lopez-Garcia P."/>
        </authorList>
    </citation>
    <scope>NUCLEOTIDE SEQUENCE [LARGE SCALE GENOMIC DNA]</scope>
    <source>
        <strain evidence="2">Chiprana</strain>
    </source>
</reference>
<dbReference type="RefSeq" id="WP_213349921.1">
    <property type="nucleotide sequence ID" value="NZ_JAEDAM010000100.1"/>
</dbReference>
<evidence type="ECO:0000313" key="2">
    <source>
        <dbReference type="EMBL" id="MBS8122495.1"/>
    </source>
</evidence>
<feature type="transmembrane region" description="Helical" evidence="1">
    <location>
        <begin position="7"/>
        <end position="29"/>
    </location>
</feature>
<protein>
    <recommendedName>
        <fullName evidence="4">Type 4 fimbrial biogenesis protein PilX N-terminal domain-containing protein</fullName>
    </recommendedName>
</protein>
<proteinExistence type="predicted"/>
<keyword evidence="1" id="KW-0472">Membrane</keyword>
<comment type="caution">
    <text evidence="2">The sequence shown here is derived from an EMBL/GenBank/DDBJ whole genome shotgun (WGS) entry which is preliminary data.</text>
</comment>
<accession>A0ABS5QMQ4</accession>
<keyword evidence="1" id="KW-0812">Transmembrane</keyword>
<dbReference type="EMBL" id="JAEDAM010000100">
    <property type="protein sequence ID" value="MBS8122495.1"/>
    <property type="molecule type" value="Genomic_DNA"/>
</dbReference>
<evidence type="ECO:0008006" key="4">
    <source>
        <dbReference type="Google" id="ProtNLM"/>
    </source>
</evidence>